<feature type="signal peptide" evidence="3">
    <location>
        <begin position="1"/>
        <end position="19"/>
    </location>
</feature>
<feature type="transmembrane region" description="Helical" evidence="2">
    <location>
        <begin position="464"/>
        <end position="485"/>
    </location>
</feature>
<name>A0AAN6PG26_9PEZI</name>
<evidence type="ECO:0000256" key="1">
    <source>
        <dbReference type="SAM" id="MobiDB-lite"/>
    </source>
</evidence>
<evidence type="ECO:0000313" key="5">
    <source>
        <dbReference type="Proteomes" id="UP001303115"/>
    </source>
</evidence>
<reference evidence="5" key="1">
    <citation type="journal article" date="2023" name="Mol. Phylogenet. Evol.">
        <title>Genome-scale phylogeny and comparative genomics of the fungal order Sordariales.</title>
        <authorList>
            <person name="Hensen N."/>
            <person name="Bonometti L."/>
            <person name="Westerberg I."/>
            <person name="Brannstrom I.O."/>
            <person name="Guillou S."/>
            <person name="Cros-Aarteil S."/>
            <person name="Calhoun S."/>
            <person name="Haridas S."/>
            <person name="Kuo A."/>
            <person name="Mondo S."/>
            <person name="Pangilinan J."/>
            <person name="Riley R."/>
            <person name="LaButti K."/>
            <person name="Andreopoulos B."/>
            <person name="Lipzen A."/>
            <person name="Chen C."/>
            <person name="Yan M."/>
            <person name="Daum C."/>
            <person name="Ng V."/>
            <person name="Clum A."/>
            <person name="Steindorff A."/>
            <person name="Ohm R.A."/>
            <person name="Martin F."/>
            <person name="Silar P."/>
            <person name="Natvig D.O."/>
            <person name="Lalanne C."/>
            <person name="Gautier V."/>
            <person name="Ament-Velasquez S.L."/>
            <person name="Kruys A."/>
            <person name="Hutchinson M.I."/>
            <person name="Powell A.J."/>
            <person name="Barry K."/>
            <person name="Miller A.N."/>
            <person name="Grigoriev I.V."/>
            <person name="Debuchy R."/>
            <person name="Gladieux P."/>
            <person name="Hiltunen Thoren M."/>
            <person name="Johannesson H."/>
        </authorList>
    </citation>
    <scope>NUCLEOTIDE SEQUENCE [LARGE SCALE GENOMIC DNA]</scope>
    <source>
        <strain evidence="5">CBS 284.82</strain>
    </source>
</reference>
<dbReference type="EMBL" id="MU854447">
    <property type="protein sequence ID" value="KAK4035342.1"/>
    <property type="molecule type" value="Genomic_DNA"/>
</dbReference>
<dbReference type="AlphaFoldDB" id="A0AAN6PG26"/>
<evidence type="ECO:0000256" key="3">
    <source>
        <dbReference type="SAM" id="SignalP"/>
    </source>
</evidence>
<feature type="region of interest" description="Disordered" evidence="1">
    <location>
        <begin position="411"/>
        <end position="442"/>
    </location>
</feature>
<protein>
    <recommendedName>
        <fullName evidence="6">Mid2 domain-containing protein</fullName>
    </recommendedName>
</protein>
<evidence type="ECO:0000256" key="2">
    <source>
        <dbReference type="SAM" id="Phobius"/>
    </source>
</evidence>
<organism evidence="4 5">
    <name type="scientific">Parachaetomium inaequale</name>
    <dbReference type="NCBI Taxonomy" id="2588326"/>
    <lineage>
        <taxon>Eukaryota</taxon>
        <taxon>Fungi</taxon>
        <taxon>Dikarya</taxon>
        <taxon>Ascomycota</taxon>
        <taxon>Pezizomycotina</taxon>
        <taxon>Sordariomycetes</taxon>
        <taxon>Sordariomycetidae</taxon>
        <taxon>Sordariales</taxon>
        <taxon>Chaetomiaceae</taxon>
        <taxon>Parachaetomium</taxon>
    </lineage>
</organism>
<sequence length="563" mass="58943">MVKFGVVSALAWAAGLVVAAPSPAPLVGVRTRNIPGRSDEYTLHHIWRRIVEAAQGQQKPVFSNSTTLDKSWNGATLFSYTYEADTSGTKLENLTASVSIDVTCVTCYFKAGATAQLTVDGDFDLGGAFLNVTGQIVNQVGELARSTVESLDEMVNLDELKKLIGPGDFELDELVNFDVFDIDTDFDIELPDLPQVQLLFQIDSMDLYMEFDTTIAAGATLTIPLVPSPFAQGSTYSSKTPVAEFLTNITGGANQVAEDGCALKIVQEYTLAVGAAAGATLAVGSHTWGPNPSTSIPLFYTTLANVCAVTANATPTPTTTAALAARQADDPNLDTQTITTKVLYTGISCISPGLTACPQSLQTTGVLTSTKTTVTAVPSGQTATFPPSTALTVARTIPFGDGAQKLAATSGVPVSYVPPPPPPPETSTTKGGDNNGDGNSDIGDVIDDIGEVFHGETGGVSNKLIIGLSVGLGVPFVALLIFGLVRCLRKRRYAPVPKSDTAVEYTGGAYESPMDAERKALASERMAMAAERSALAADRGALAAEREAMVKKTPDVEVGEVRT</sequence>
<keyword evidence="5" id="KW-1185">Reference proteome</keyword>
<keyword evidence="2" id="KW-0812">Transmembrane</keyword>
<comment type="caution">
    <text evidence="4">The sequence shown here is derived from an EMBL/GenBank/DDBJ whole genome shotgun (WGS) entry which is preliminary data.</text>
</comment>
<feature type="compositionally biased region" description="Pro residues" evidence="1">
    <location>
        <begin position="416"/>
        <end position="425"/>
    </location>
</feature>
<gene>
    <name evidence="4" type="ORF">C8A01DRAFT_48438</name>
</gene>
<keyword evidence="2" id="KW-0472">Membrane</keyword>
<keyword evidence="2" id="KW-1133">Transmembrane helix</keyword>
<evidence type="ECO:0000313" key="4">
    <source>
        <dbReference type="EMBL" id="KAK4035342.1"/>
    </source>
</evidence>
<feature type="chain" id="PRO_5042949392" description="Mid2 domain-containing protein" evidence="3">
    <location>
        <begin position="20"/>
        <end position="563"/>
    </location>
</feature>
<proteinExistence type="predicted"/>
<accession>A0AAN6PG26</accession>
<dbReference type="Proteomes" id="UP001303115">
    <property type="component" value="Unassembled WGS sequence"/>
</dbReference>
<keyword evidence="3" id="KW-0732">Signal</keyword>
<evidence type="ECO:0008006" key="6">
    <source>
        <dbReference type="Google" id="ProtNLM"/>
    </source>
</evidence>